<feature type="compositionally biased region" description="Gly residues" evidence="1">
    <location>
        <begin position="214"/>
        <end position="223"/>
    </location>
</feature>
<dbReference type="EMBL" id="JAXOVC010000009">
    <property type="protein sequence ID" value="KAK4497507.1"/>
    <property type="molecule type" value="Genomic_DNA"/>
</dbReference>
<gene>
    <name evidence="2" type="ORF">PRZ48_011958</name>
</gene>
<organism evidence="2 3">
    <name type="scientific">Zasmidium cellare</name>
    <name type="common">Wine cellar mold</name>
    <name type="synonym">Racodium cellare</name>
    <dbReference type="NCBI Taxonomy" id="395010"/>
    <lineage>
        <taxon>Eukaryota</taxon>
        <taxon>Fungi</taxon>
        <taxon>Dikarya</taxon>
        <taxon>Ascomycota</taxon>
        <taxon>Pezizomycotina</taxon>
        <taxon>Dothideomycetes</taxon>
        <taxon>Dothideomycetidae</taxon>
        <taxon>Mycosphaerellales</taxon>
        <taxon>Mycosphaerellaceae</taxon>
        <taxon>Zasmidium</taxon>
    </lineage>
</organism>
<feature type="region of interest" description="Disordered" evidence="1">
    <location>
        <begin position="207"/>
        <end position="234"/>
    </location>
</feature>
<protein>
    <recommendedName>
        <fullName evidence="4">BTB domain-containing protein</fullName>
    </recommendedName>
</protein>
<reference evidence="2 3" key="1">
    <citation type="journal article" date="2023" name="G3 (Bethesda)">
        <title>A chromosome-level genome assembly of Zasmidium syzygii isolated from banana leaves.</title>
        <authorList>
            <person name="van Westerhoven A.C."/>
            <person name="Mehrabi R."/>
            <person name="Talebi R."/>
            <person name="Steentjes M.B.F."/>
            <person name="Corcolon B."/>
            <person name="Chong P.A."/>
            <person name="Kema G.H.J."/>
            <person name="Seidl M.F."/>
        </authorList>
    </citation>
    <scope>NUCLEOTIDE SEQUENCE [LARGE SCALE GENOMIC DNA]</scope>
    <source>
        <strain evidence="2 3">P124</strain>
    </source>
</reference>
<proteinExistence type="predicted"/>
<name>A0ABR0E7V3_ZASCE</name>
<accession>A0ABR0E7V3</accession>
<evidence type="ECO:0000313" key="2">
    <source>
        <dbReference type="EMBL" id="KAK4497507.1"/>
    </source>
</evidence>
<evidence type="ECO:0008006" key="4">
    <source>
        <dbReference type="Google" id="ProtNLM"/>
    </source>
</evidence>
<sequence length="234" mass="26587">MSTKSVRHSFSENIEFSPKDVVKITASYGIKQEYAVDRKIVSVSSSVLRERLSSNSTKEISFDWIIAIDLKIYLNWLYSGVLRIVEEGESDEDYNLVDGYILGLGLDDQKYCDAIIDAFYAKAQELRDKNPQYLPDTSCLGRAFQNEINVKKGQGSTEILQRALVDIYAQADDPQRVYEVLEDGEDIPSEFKNLLIRRLMEDRKKLSTAQLQQRGGGEVGSGGEEQARKRVREE</sequence>
<comment type="caution">
    <text evidence="2">The sequence shown here is derived from an EMBL/GenBank/DDBJ whole genome shotgun (WGS) entry which is preliminary data.</text>
</comment>
<evidence type="ECO:0000256" key="1">
    <source>
        <dbReference type="SAM" id="MobiDB-lite"/>
    </source>
</evidence>
<evidence type="ECO:0000313" key="3">
    <source>
        <dbReference type="Proteomes" id="UP001305779"/>
    </source>
</evidence>
<keyword evidence="3" id="KW-1185">Reference proteome</keyword>
<dbReference type="Proteomes" id="UP001305779">
    <property type="component" value="Unassembled WGS sequence"/>
</dbReference>
<feature type="compositionally biased region" description="Basic and acidic residues" evidence="1">
    <location>
        <begin position="225"/>
        <end position="234"/>
    </location>
</feature>